<accession>A0A9X1SCZ1</accession>
<organism evidence="2 3">
    <name type="scientific">Arthrobacter caoxuetaonis</name>
    <dbReference type="NCBI Taxonomy" id="2886935"/>
    <lineage>
        <taxon>Bacteria</taxon>
        <taxon>Bacillati</taxon>
        <taxon>Actinomycetota</taxon>
        <taxon>Actinomycetes</taxon>
        <taxon>Micrococcales</taxon>
        <taxon>Micrococcaceae</taxon>
        <taxon>Arthrobacter</taxon>
    </lineage>
</organism>
<feature type="domain" description="Htaa" evidence="1">
    <location>
        <begin position="14"/>
        <end position="160"/>
    </location>
</feature>
<evidence type="ECO:0000313" key="3">
    <source>
        <dbReference type="Proteomes" id="UP001139158"/>
    </source>
</evidence>
<dbReference type="EMBL" id="JAJFZV010000009">
    <property type="protein sequence ID" value="MCC3298092.1"/>
    <property type="molecule type" value="Genomic_DNA"/>
</dbReference>
<dbReference type="RefSeq" id="WP_227895964.1">
    <property type="nucleotide sequence ID" value="NZ_CP099466.1"/>
</dbReference>
<evidence type="ECO:0000313" key="2">
    <source>
        <dbReference type="EMBL" id="MCC3298092.1"/>
    </source>
</evidence>
<dbReference type="Pfam" id="PF04213">
    <property type="entry name" value="HtaA"/>
    <property type="match status" value="1"/>
</dbReference>
<comment type="caution">
    <text evidence="2">The sequence shown here is derived from an EMBL/GenBank/DDBJ whole genome shotgun (WGS) entry which is preliminary data.</text>
</comment>
<dbReference type="InterPro" id="IPR007331">
    <property type="entry name" value="Htaa"/>
</dbReference>
<name>A0A9X1SCZ1_9MICC</name>
<proteinExistence type="predicted"/>
<dbReference type="AlphaFoldDB" id="A0A9X1SCZ1"/>
<gene>
    <name evidence="2" type="ORF">LJ757_09780</name>
</gene>
<dbReference type="Proteomes" id="UP001139158">
    <property type="component" value="Unassembled WGS sequence"/>
</dbReference>
<reference evidence="2" key="1">
    <citation type="submission" date="2021-10" db="EMBL/GenBank/DDBJ databases">
        <title>Novel species in genus Arthrobacter.</title>
        <authorList>
            <person name="Liu Y."/>
        </authorList>
    </citation>
    <scope>NUCLEOTIDE SEQUENCE</scope>
    <source>
        <strain evidence="2">Zg-Y453</strain>
    </source>
</reference>
<keyword evidence="3" id="KW-1185">Reference proteome</keyword>
<sequence length="171" mass="18159">MTATETLTRRNTGLVWGLKDSFLAYVAGCPDGTVELSPGTGQLPDGSFYFSPDPGAPPAALQFRGGVRLRAHGGMLDVCLADPRVDEVSGQPVLTAETWKDGVWQRISFADLSWLPAVAGTDDDGGDGTVRTLLAETRLHPEATALFDDTYPAGEVLSPLLVRTPLEDSNS</sequence>
<evidence type="ECO:0000259" key="1">
    <source>
        <dbReference type="Pfam" id="PF04213"/>
    </source>
</evidence>
<protein>
    <submittedName>
        <fullName evidence="2">HtaA domain-containing protein</fullName>
    </submittedName>
</protein>